<evidence type="ECO:0000313" key="1">
    <source>
        <dbReference type="EMBL" id="OMO96993.1"/>
    </source>
</evidence>
<name>A0A1R3JQ66_9ROSI</name>
<sequence>MGRHPFLKLGLTYRFRDHPHPLNLTQKVYDYPDKCHSCEQHCVDAVLECVENGCDYILHWDCVEDKSSLTLEGPN</sequence>
<dbReference type="AlphaFoldDB" id="A0A1R3JQ66"/>
<accession>A0A1R3JQ66</accession>
<dbReference type="SUPFAM" id="SSF57889">
    <property type="entry name" value="Cysteine-rich domain"/>
    <property type="match status" value="1"/>
</dbReference>
<protein>
    <recommendedName>
        <fullName evidence="3">DC1 domain-containing protein</fullName>
    </recommendedName>
</protein>
<dbReference type="EMBL" id="AWUE01015523">
    <property type="protein sequence ID" value="OMO96993.1"/>
    <property type="molecule type" value="Genomic_DNA"/>
</dbReference>
<gene>
    <name evidence="1" type="ORF">COLO4_14926</name>
</gene>
<evidence type="ECO:0008006" key="3">
    <source>
        <dbReference type="Google" id="ProtNLM"/>
    </source>
</evidence>
<dbReference type="STRING" id="93759.A0A1R3JQ66"/>
<evidence type="ECO:0000313" key="2">
    <source>
        <dbReference type="Proteomes" id="UP000187203"/>
    </source>
</evidence>
<dbReference type="Proteomes" id="UP000187203">
    <property type="component" value="Unassembled WGS sequence"/>
</dbReference>
<comment type="caution">
    <text evidence="1">The sequence shown here is derived from an EMBL/GenBank/DDBJ whole genome shotgun (WGS) entry which is preliminary data.</text>
</comment>
<keyword evidence="2" id="KW-1185">Reference proteome</keyword>
<reference evidence="2" key="1">
    <citation type="submission" date="2013-09" db="EMBL/GenBank/DDBJ databases">
        <title>Corchorus olitorius genome sequencing.</title>
        <authorList>
            <person name="Alam M."/>
            <person name="Haque M.S."/>
            <person name="Islam M.S."/>
            <person name="Emdad E.M."/>
            <person name="Islam M.M."/>
            <person name="Ahmed B."/>
            <person name="Halim A."/>
            <person name="Hossen Q.M.M."/>
            <person name="Hossain M.Z."/>
            <person name="Ahmed R."/>
            <person name="Khan M.M."/>
            <person name="Islam R."/>
            <person name="Rashid M.M."/>
            <person name="Khan S.A."/>
            <person name="Rahman M.S."/>
            <person name="Alam M."/>
            <person name="Yahiya A.S."/>
            <person name="Khan M.S."/>
            <person name="Azam M.S."/>
            <person name="Haque T."/>
            <person name="Lashkar M.Z.H."/>
            <person name="Akhand A.I."/>
            <person name="Morshed G."/>
            <person name="Roy S."/>
            <person name="Uddin K.S."/>
            <person name="Rabeya T."/>
            <person name="Hossain A.S."/>
            <person name="Chowdhury A."/>
            <person name="Snigdha A.R."/>
            <person name="Mortoza M.S."/>
            <person name="Matin S.A."/>
            <person name="Hoque S.M.E."/>
            <person name="Islam M.K."/>
            <person name="Roy D.K."/>
            <person name="Haider R."/>
            <person name="Moosa M.M."/>
            <person name="Elias S.M."/>
            <person name="Hasan A.M."/>
            <person name="Jahan S."/>
            <person name="Shafiuddin M."/>
            <person name="Mahmood N."/>
            <person name="Shommy N.S."/>
        </authorList>
    </citation>
    <scope>NUCLEOTIDE SEQUENCE [LARGE SCALE GENOMIC DNA]</scope>
    <source>
        <strain evidence="2">cv. O-4</strain>
    </source>
</reference>
<dbReference type="InterPro" id="IPR046349">
    <property type="entry name" value="C1-like_sf"/>
</dbReference>
<proteinExistence type="predicted"/>
<organism evidence="1 2">
    <name type="scientific">Corchorus olitorius</name>
    <dbReference type="NCBI Taxonomy" id="93759"/>
    <lineage>
        <taxon>Eukaryota</taxon>
        <taxon>Viridiplantae</taxon>
        <taxon>Streptophyta</taxon>
        <taxon>Embryophyta</taxon>
        <taxon>Tracheophyta</taxon>
        <taxon>Spermatophyta</taxon>
        <taxon>Magnoliopsida</taxon>
        <taxon>eudicotyledons</taxon>
        <taxon>Gunneridae</taxon>
        <taxon>Pentapetalae</taxon>
        <taxon>rosids</taxon>
        <taxon>malvids</taxon>
        <taxon>Malvales</taxon>
        <taxon>Malvaceae</taxon>
        <taxon>Grewioideae</taxon>
        <taxon>Apeibeae</taxon>
        <taxon>Corchorus</taxon>
    </lineage>
</organism>